<dbReference type="RefSeq" id="WP_208098151.1">
    <property type="nucleotide sequence ID" value="NZ_JAGDYM010000011.1"/>
</dbReference>
<organism evidence="2 3">
    <name type="scientific">Leucobacter weissii</name>
    <dbReference type="NCBI Taxonomy" id="1983706"/>
    <lineage>
        <taxon>Bacteria</taxon>
        <taxon>Bacillati</taxon>
        <taxon>Actinomycetota</taxon>
        <taxon>Actinomycetes</taxon>
        <taxon>Micrococcales</taxon>
        <taxon>Microbacteriaceae</taxon>
        <taxon>Leucobacter</taxon>
    </lineage>
</organism>
<name>A0A939MSW5_9MICO</name>
<evidence type="ECO:0000313" key="2">
    <source>
        <dbReference type="EMBL" id="MBO1902389.1"/>
    </source>
</evidence>
<dbReference type="Pfam" id="PF13468">
    <property type="entry name" value="Glyoxalase_3"/>
    <property type="match status" value="1"/>
</dbReference>
<evidence type="ECO:0000313" key="3">
    <source>
        <dbReference type="Proteomes" id="UP000664382"/>
    </source>
</evidence>
<dbReference type="AlphaFoldDB" id="A0A939MSW5"/>
<dbReference type="PANTHER" id="PTHR40265">
    <property type="entry name" value="BLL2707 PROTEIN"/>
    <property type="match status" value="1"/>
</dbReference>
<dbReference type="PANTHER" id="PTHR40265:SF1">
    <property type="entry name" value="GLYOXALASE-LIKE DOMAIN-CONTAINING PROTEIN"/>
    <property type="match status" value="1"/>
</dbReference>
<reference evidence="2" key="1">
    <citation type="submission" date="2021-03" db="EMBL/GenBank/DDBJ databases">
        <title>Leucobacter chromiisoli sp. nov., isolated from chromium-containing soil of chemical plant.</title>
        <authorList>
            <person name="Xu Z."/>
        </authorList>
    </citation>
    <scope>NUCLEOTIDE SEQUENCE</scope>
    <source>
        <strain evidence="2">S27</strain>
    </source>
</reference>
<dbReference type="InterPro" id="IPR029068">
    <property type="entry name" value="Glyas_Bleomycin-R_OHBP_Dase"/>
</dbReference>
<evidence type="ECO:0000259" key="1">
    <source>
        <dbReference type="Pfam" id="PF13468"/>
    </source>
</evidence>
<dbReference type="Gene3D" id="3.10.180.10">
    <property type="entry name" value="2,3-Dihydroxybiphenyl 1,2-Dioxygenase, domain 1"/>
    <property type="match status" value="1"/>
</dbReference>
<gene>
    <name evidence="2" type="ORF">J4H92_10565</name>
</gene>
<dbReference type="InterPro" id="IPR025870">
    <property type="entry name" value="Glyoxalase-like_dom"/>
</dbReference>
<feature type="domain" description="Glyoxalase-like" evidence="1">
    <location>
        <begin position="9"/>
        <end position="188"/>
    </location>
</feature>
<accession>A0A939MSW5</accession>
<dbReference type="Proteomes" id="UP000664382">
    <property type="component" value="Unassembled WGS sequence"/>
</dbReference>
<comment type="caution">
    <text evidence="2">The sequence shown here is derived from an EMBL/GenBank/DDBJ whole genome shotgun (WGS) entry which is preliminary data.</text>
</comment>
<dbReference type="EMBL" id="JAGDYM010000011">
    <property type="protein sequence ID" value="MBO1902389.1"/>
    <property type="molecule type" value="Genomic_DNA"/>
</dbReference>
<keyword evidence="3" id="KW-1185">Reference proteome</keyword>
<proteinExistence type="predicted"/>
<sequence length="216" mass="22349">MSALGDGDLDHVVVVTGSLRAAADRIAAAVGVRPAFGGRHPGNGSANLILALTGAGGGAYLEVLGPDPEETRDLPPERTFFGIDLRREPVPGRVLTWARRSDDIEAEAARIRATGIEVGRVQSLGRRRDDGTELRWRLTRAPEPQFGGAFPFLIDWGGAPHPSADAPPVRLIALHADVAETERLAARSAGVALPPAGGAGSPLSVTIAGPGGSLTL</sequence>
<dbReference type="SUPFAM" id="SSF54593">
    <property type="entry name" value="Glyoxalase/Bleomycin resistance protein/Dihydroxybiphenyl dioxygenase"/>
    <property type="match status" value="1"/>
</dbReference>
<protein>
    <submittedName>
        <fullName evidence="2">VOC family protein</fullName>
    </submittedName>
</protein>